<dbReference type="SUPFAM" id="SSF55781">
    <property type="entry name" value="GAF domain-like"/>
    <property type="match status" value="1"/>
</dbReference>
<dbReference type="EC" id="2.7.13.3" evidence="2"/>
<dbReference type="InterPro" id="IPR003661">
    <property type="entry name" value="HisK_dim/P_dom"/>
</dbReference>
<dbReference type="PROSITE" id="PS50110">
    <property type="entry name" value="RESPONSE_REGULATORY"/>
    <property type="match status" value="1"/>
</dbReference>
<dbReference type="RefSeq" id="WP_309794441.1">
    <property type="nucleotide sequence ID" value="NZ_JAVDPW010000004.1"/>
</dbReference>
<dbReference type="SUPFAM" id="SSF52172">
    <property type="entry name" value="CheY-like"/>
    <property type="match status" value="1"/>
</dbReference>
<dbReference type="Gene3D" id="3.40.50.2300">
    <property type="match status" value="1"/>
</dbReference>
<dbReference type="Proteomes" id="UP001262410">
    <property type="component" value="Unassembled WGS sequence"/>
</dbReference>
<evidence type="ECO:0000256" key="4">
    <source>
        <dbReference type="PROSITE-ProRule" id="PRU00169"/>
    </source>
</evidence>
<gene>
    <name evidence="8" type="ORF">E9232_002553</name>
</gene>
<dbReference type="PROSITE" id="PS50109">
    <property type="entry name" value="HIS_KIN"/>
    <property type="match status" value="1"/>
</dbReference>
<dbReference type="SMART" id="SM00388">
    <property type="entry name" value="HisKA"/>
    <property type="match status" value="1"/>
</dbReference>
<organism evidence="8 9">
    <name type="scientific">Inquilinus ginsengisoli</name>
    <dbReference type="NCBI Taxonomy" id="363840"/>
    <lineage>
        <taxon>Bacteria</taxon>
        <taxon>Pseudomonadati</taxon>
        <taxon>Pseudomonadota</taxon>
        <taxon>Alphaproteobacteria</taxon>
        <taxon>Rhodospirillales</taxon>
        <taxon>Rhodospirillaceae</taxon>
        <taxon>Inquilinus</taxon>
    </lineage>
</organism>
<evidence type="ECO:0000256" key="5">
    <source>
        <dbReference type="SAM" id="Phobius"/>
    </source>
</evidence>
<dbReference type="InterPro" id="IPR011006">
    <property type="entry name" value="CheY-like_superfamily"/>
</dbReference>
<reference evidence="8 9" key="1">
    <citation type="submission" date="2023-07" db="EMBL/GenBank/DDBJ databases">
        <title>Sorghum-associated microbial communities from plants grown in Nebraska, USA.</title>
        <authorList>
            <person name="Schachtman D."/>
        </authorList>
    </citation>
    <scope>NUCLEOTIDE SEQUENCE [LARGE SCALE GENOMIC DNA]</scope>
    <source>
        <strain evidence="8 9">584</strain>
    </source>
</reference>
<keyword evidence="5" id="KW-0472">Membrane</keyword>
<dbReference type="InterPro" id="IPR001789">
    <property type="entry name" value="Sig_transdc_resp-reg_receiver"/>
</dbReference>
<dbReference type="SUPFAM" id="SSF47384">
    <property type="entry name" value="Homodimeric domain of signal transducing histidine kinase"/>
    <property type="match status" value="1"/>
</dbReference>
<evidence type="ECO:0000313" key="8">
    <source>
        <dbReference type="EMBL" id="MDR6290032.1"/>
    </source>
</evidence>
<dbReference type="PANTHER" id="PTHR43065:SF42">
    <property type="entry name" value="TWO-COMPONENT SENSOR PPRA"/>
    <property type="match status" value="1"/>
</dbReference>
<dbReference type="PANTHER" id="PTHR43065">
    <property type="entry name" value="SENSOR HISTIDINE KINASE"/>
    <property type="match status" value="1"/>
</dbReference>
<dbReference type="InterPro" id="IPR036097">
    <property type="entry name" value="HisK_dim/P_sf"/>
</dbReference>
<dbReference type="InterPro" id="IPR036890">
    <property type="entry name" value="HATPase_C_sf"/>
</dbReference>
<feature type="domain" description="Histidine kinase" evidence="6">
    <location>
        <begin position="463"/>
        <end position="684"/>
    </location>
</feature>
<evidence type="ECO:0000259" key="6">
    <source>
        <dbReference type="PROSITE" id="PS50109"/>
    </source>
</evidence>
<evidence type="ECO:0000259" key="7">
    <source>
        <dbReference type="PROSITE" id="PS50110"/>
    </source>
</evidence>
<evidence type="ECO:0000313" key="9">
    <source>
        <dbReference type="Proteomes" id="UP001262410"/>
    </source>
</evidence>
<comment type="caution">
    <text evidence="4">Lacks conserved residue(s) required for the propagation of feature annotation.</text>
</comment>
<proteinExistence type="predicted"/>
<feature type="domain" description="Response regulatory" evidence="7">
    <location>
        <begin position="707"/>
        <end position="823"/>
    </location>
</feature>
<evidence type="ECO:0000256" key="2">
    <source>
        <dbReference type="ARBA" id="ARBA00012438"/>
    </source>
</evidence>
<dbReference type="Gene3D" id="1.10.287.130">
    <property type="match status" value="1"/>
</dbReference>
<keyword evidence="5" id="KW-1133">Transmembrane helix</keyword>
<comment type="caution">
    <text evidence="8">The sequence shown here is derived from an EMBL/GenBank/DDBJ whole genome shotgun (WGS) entry which is preliminary data.</text>
</comment>
<dbReference type="SUPFAM" id="SSF55874">
    <property type="entry name" value="ATPase domain of HSP90 chaperone/DNA topoisomerase II/histidine kinase"/>
    <property type="match status" value="1"/>
</dbReference>
<keyword evidence="5" id="KW-0812">Transmembrane</keyword>
<dbReference type="InterPro" id="IPR005467">
    <property type="entry name" value="His_kinase_dom"/>
</dbReference>
<keyword evidence="9" id="KW-1185">Reference proteome</keyword>
<dbReference type="Pfam" id="PF19443">
    <property type="entry name" value="DAHL"/>
    <property type="match status" value="1"/>
</dbReference>
<accession>A0ABU1JN39</accession>
<evidence type="ECO:0000256" key="3">
    <source>
        <dbReference type="ARBA" id="ARBA00022553"/>
    </source>
</evidence>
<protein>
    <recommendedName>
        <fullName evidence="2">histidine kinase</fullName>
        <ecNumber evidence="2">2.7.13.3</ecNumber>
    </recommendedName>
</protein>
<dbReference type="NCBIfam" id="NF010411">
    <property type="entry name" value="PRK13837.1"/>
    <property type="match status" value="1"/>
</dbReference>
<evidence type="ECO:0000256" key="1">
    <source>
        <dbReference type="ARBA" id="ARBA00000085"/>
    </source>
</evidence>
<dbReference type="Pfam" id="PF02518">
    <property type="entry name" value="HATPase_c"/>
    <property type="match status" value="1"/>
</dbReference>
<dbReference type="InterPro" id="IPR045812">
    <property type="entry name" value="DAHL"/>
</dbReference>
<dbReference type="SMART" id="SM00387">
    <property type="entry name" value="HATPase_c"/>
    <property type="match status" value="1"/>
</dbReference>
<dbReference type="EMBL" id="JAVDPW010000004">
    <property type="protein sequence ID" value="MDR6290032.1"/>
    <property type="molecule type" value="Genomic_DNA"/>
</dbReference>
<dbReference type="InterPro" id="IPR003594">
    <property type="entry name" value="HATPase_dom"/>
</dbReference>
<name>A0ABU1JN39_9PROT</name>
<dbReference type="Gene3D" id="3.30.565.10">
    <property type="entry name" value="Histidine kinase-like ATPase, C-terminal domain"/>
    <property type="match status" value="1"/>
</dbReference>
<comment type="catalytic activity">
    <reaction evidence="1">
        <text>ATP + protein L-histidine = ADP + protein N-phospho-L-histidine.</text>
        <dbReference type="EC" id="2.7.13.3"/>
    </reaction>
</comment>
<dbReference type="PRINTS" id="PR00344">
    <property type="entry name" value="BCTRLSENSOR"/>
</dbReference>
<dbReference type="CDD" id="cd00082">
    <property type="entry name" value="HisKA"/>
    <property type="match status" value="1"/>
</dbReference>
<feature type="transmembrane region" description="Helical" evidence="5">
    <location>
        <begin position="246"/>
        <end position="264"/>
    </location>
</feature>
<keyword evidence="3" id="KW-0597">Phosphoprotein</keyword>
<dbReference type="Pfam" id="PF00512">
    <property type="entry name" value="HisKA"/>
    <property type="match status" value="1"/>
</dbReference>
<sequence>MRLTPTVVALPLLLLLLMLTWLLVRGINTDAELFDRTLEAVDQFAMTNSALGRDVLATRAGLLRTYDPLVREVKGLYDSLDRLREAAAVDTDLATAIEQLATSVGQQEQLVELFKSDNALLQNSLAYFGRFSANLGTATADGPLIADVSGLAAAILHLSLDTSPATAREVQDRLDSLSQLMPSFNDVNAAKGLLVHGQMLHNLLPATDGLLKALFALPIRQDQVALRNMIVRHQIHSRDSARQYRLVLYAVAVMLLALLIHLGLQLRERAMALRDRAAFEHFVAGISTRFINAQPQQVSAHVEQSLAELAQRVGADRAYFVWRSPQTQRYLWSRDGGPYPPNWPDQALALAARFDPTKDGVIHIRRVDRLPSGADRDALADAGLSSWACVSHRNAGAIVGLLGFDVLGPFAVMRHSEFGLLRMALDALTNAVGREQLEQERTRLESRLQQARHMETVGVFASGIAHNFNNIVGAILGYTEMAEGQVEPDSRPARNLREIRRAGERARDLIEQILTFGRRRQLGRRAVGIPALVAEAASLLRASLPSAVELTVHAVPEGAVVLGDPGQLQQVILNLCNNASQAMDEAGTIDIESEIYDVTAESPLPHRELASGRYAVLSVSDHGRGMDQATLERIFEPFFTTRLAGNGLGLATVQEIVREHGGTVVVQSKPGFGSRFEVWLPCVSAAELEMTPDQDTPDAIPFGRGETVLVIDSDRDRLLRDEEMLAALGYEPVGFARAAGALAACKEAPDRFDALLVSHPASAAAALALAKELHGIAPSLPVLLAANSVDDFNARDLVDAGVDEVVRQPLASSEIAAALARCLPAAAERPVSAS</sequence>
<dbReference type="InterPro" id="IPR004358">
    <property type="entry name" value="Sig_transdc_His_kin-like_C"/>
</dbReference>